<evidence type="ECO:0000256" key="15">
    <source>
        <dbReference type="PIRSR" id="PIRSR001024-4"/>
    </source>
</evidence>
<dbReference type="Proteomes" id="UP000298061">
    <property type="component" value="Unassembled WGS sequence"/>
</dbReference>
<dbReference type="EC" id="3.2.1.1" evidence="4"/>
<evidence type="ECO:0000256" key="11">
    <source>
        <dbReference type="ARBA" id="ARBA00023277"/>
    </source>
</evidence>
<feature type="binding site" evidence="16">
    <location>
        <position position="311"/>
    </location>
    <ligand>
        <name>substrate</name>
    </ligand>
</feature>
<name>A0A4Z0A3K0_9AGAM</name>
<dbReference type="InterPro" id="IPR013777">
    <property type="entry name" value="A-amylase-like"/>
</dbReference>
<dbReference type="Gene3D" id="3.20.20.80">
    <property type="entry name" value="Glycosidases"/>
    <property type="match status" value="1"/>
</dbReference>
<dbReference type="SUPFAM" id="SSF51011">
    <property type="entry name" value="Glycosyl hydrolase domain"/>
    <property type="match status" value="1"/>
</dbReference>
<dbReference type="InterPro" id="IPR013780">
    <property type="entry name" value="Glyco_hydro_b"/>
</dbReference>
<dbReference type="CDD" id="cd11319">
    <property type="entry name" value="AmyAc_euk_AmyA"/>
    <property type="match status" value="1"/>
</dbReference>
<evidence type="ECO:0000256" key="4">
    <source>
        <dbReference type="ARBA" id="ARBA00012595"/>
    </source>
</evidence>
<dbReference type="InterPro" id="IPR015340">
    <property type="entry name" value="A_amylase_C_dom"/>
</dbReference>
<feature type="domain" description="Glycosyl hydrolase family 13 catalytic" evidence="18">
    <location>
        <begin position="29"/>
        <end position="382"/>
    </location>
</feature>
<keyword evidence="12" id="KW-0326">Glycosidase</keyword>
<evidence type="ECO:0000256" key="7">
    <source>
        <dbReference type="ARBA" id="ARBA00022801"/>
    </source>
</evidence>
<keyword evidence="5" id="KW-0479">Metal-binding</keyword>
<sequence>MLLSSLLLAFVPAGFAATADDWRGRSIYQIITDRYALPAGANPNTCDTSKRTWCGGTWNTIRENLDYIQNAGFTAIWISPVSQNYEGPTTAYGDAYHGYWIADASQLNARFGTADDLKELSAEVHRRGMYLMVDIVANNVMATSTTPDLSTFMFKEQSQYHPYCPIDWLNNTSVQNCWLGDSVVPLPDINTQDPGVQATYGTWIQNLVQEYSIDGLRIDAAKHVSADFWPGFCGKAGVFCMGEVFGDDIATASQYQDAMDSILNYPMYDALVQAFSIPGPRNVSAVTTVLQDIQQNMKDPTVMGNFLENQDVPRWHNISIDQQSLYNAMVFTFMSDGIPIMYYGQEQGLSGNADPYNRGPLWPSAYAQTTTYNMTKSLNQLRNYLVNSTDWAKSRTQVLNIESDGIAIMKGDVVTILTNIGSPPQNVSVVAYTPWENSFSSTEYASLVFSHPAPADTFYSIFTCKQYAVGSNGTLEVQYTLGGVPVVLVPNDIIKDAGFCQWASHIQADVPVNNGALAMAPRAVALVLSAVVGLSVLV</sequence>
<evidence type="ECO:0000256" key="5">
    <source>
        <dbReference type="ARBA" id="ARBA00022723"/>
    </source>
</evidence>
<keyword evidence="9 15" id="KW-1015">Disulfide bond</keyword>
<keyword evidence="20" id="KW-1185">Reference proteome</keyword>
<evidence type="ECO:0000256" key="3">
    <source>
        <dbReference type="ARBA" id="ARBA00008061"/>
    </source>
</evidence>
<evidence type="ECO:0000256" key="9">
    <source>
        <dbReference type="ARBA" id="ARBA00023157"/>
    </source>
</evidence>
<evidence type="ECO:0000256" key="17">
    <source>
        <dbReference type="SAM" id="SignalP"/>
    </source>
</evidence>
<dbReference type="GO" id="GO:0005509">
    <property type="term" value="F:calcium ion binding"/>
    <property type="evidence" value="ECO:0007669"/>
    <property type="project" value="InterPro"/>
</dbReference>
<keyword evidence="10" id="KW-0325">Glycoprotein</keyword>
<feature type="chain" id="PRO_5021415444" description="alpha-amylase" evidence="17">
    <location>
        <begin position="17"/>
        <end position="538"/>
    </location>
</feature>
<dbReference type="InterPro" id="IPR006047">
    <property type="entry name" value="GH13_cat_dom"/>
</dbReference>
<evidence type="ECO:0000313" key="20">
    <source>
        <dbReference type="Proteomes" id="UP000298061"/>
    </source>
</evidence>
<evidence type="ECO:0000256" key="14">
    <source>
        <dbReference type="PIRSR" id="PIRSR001024-2"/>
    </source>
</evidence>
<comment type="caution">
    <text evidence="19">The sequence shown here is derived from an EMBL/GenBank/DDBJ whole genome shotgun (WGS) entry which is preliminary data.</text>
</comment>
<dbReference type="SMART" id="SM00642">
    <property type="entry name" value="Aamy"/>
    <property type="match status" value="1"/>
</dbReference>
<gene>
    <name evidence="19" type="ORF">EWM64_g2707</name>
</gene>
<comment type="catalytic activity">
    <reaction evidence="1">
        <text>Endohydrolysis of (1-&gt;4)-alpha-D-glucosidic linkages in polysaccharides containing three or more (1-&gt;4)-alpha-linked D-glucose units.</text>
        <dbReference type="EC" id="3.2.1.1"/>
    </reaction>
</comment>
<feature type="active site" description="Nucleophile" evidence="13">
    <location>
        <position position="219"/>
    </location>
</feature>
<feature type="active site" description="Proton donor" evidence="13">
    <location>
        <position position="243"/>
    </location>
</feature>
<feature type="binding site" evidence="16">
    <location>
        <position position="100"/>
    </location>
    <ligand>
        <name>substrate</name>
    </ligand>
</feature>
<dbReference type="STRING" id="135208.A0A4Z0A3K0"/>
<dbReference type="Pfam" id="PF09260">
    <property type="entry name" value="A_amylase_dom_C"/>
    <property type="match status" value="1"/>
</dbReference>
<evidence type="ECO:0000259" key="18">
    <source>
        <dbReference type="SMART" id="SM00642"/>
    </source>
</evidence>
<dbReference type="PIRSF" id="PIRSF001024">
    <property type="entry name" value="Alph-amyl_fung"/>
    <property type="match status" value="1"/>
</dbReference>
<dbReference type="Gene3D" id="2.60.40.1180">
    <property type="entry name" value="Golgi alpha-mannosidase II"/>
    <property type="match status" value="1"/>
</dbReference>
<feature type="binding site" evidence="16">
    <location>
        <position position="217"/>
    </location>
    <ligand>
        <name>substrate</name>
    </ligand>
</feature>
<keyword evidence="7" id="KW-0378">Hydrolase</keyword>
<comment type="similarity">
    <text evidence="3">Belongs to the glycosyl hydrolase 13 family.</text>
</comment>
<accession>A0A4Z0A3K0</accession>
<keyword evidence="11" id="KW-0119">Carbohydrate metabolism</keyword>
<dbReference type="SUPFAM" id="SSF51445">
    <property type="entry name" value="(Trans)glycosidases"/>
    <property type="match status" value="1"/>
</dbReference>
<feature type="disulfide bond" evidence="15">
    <location>
        <begin position="46"/>
        <end position="54"/>
    </location>
</feature>
<reference evidence="19 20" key="1">
    <citation type="submission" date="2019-02" db="EMBL/GenBank/DDBJ databases">
        <title>Genome sequencing of the rare red list fungi Hericium alpestre (H. flagellum).</title>
        <authorList>
            <person name="Buettner E."/>
            <person name="Kellner H."/>
        </authorList>
    </citation>
    <scope>NUCLEOTIDE SEQUENCE [LARGE SCALE GENOMIC DNA]</scope>
    <source>
        <strain evidence="19 20">DSM 108284</strain>
    </source>
</reference>
<protein>
    <recommendedName>
        <fullName evidence="4">alpha-amylase</fullName>
        <ecNumber evidence="4">3.2.1.1</ecNumber>
    </recommendedName>
</protein>
<dbReference type="FunFam" id="3.20.20.80:FF:000120">
    <property type="entry name" value="Alpha-amylase A"/>
    <property type="match status" value="1"/>
</dbReference>
<dbReference type="GO" id="GO:0004556">
    <property type="term" value="F:alpha-amylase activity"/>
    <property type="evidence" value="ECO:0007669"/>
    <property type="project" value="UniProtKB-EC"/>
</dbReference>
<proteinExistence type="inferred from homology"/>
<evidence type="ECO:0000256" key="10">
    <source>
        <dbReference type="ARBA" id="ARBA00023180"/>
    </source>
</evidence>
<feature type="disulfide bond" evidence="15">
    <location>
        <begin position="464"/>
        <end position="500"/>
    </location>
</feature>
<dbReference type="GO" id="GO:0016052">
    <property type="term" value="P:carbohydrate catabolic process"/>
    <property type="evidence" value="ECO:0007669"/>
    <property type="project" value="InterPro"/>
</dbReference>
<evidence type="ECO:0000256" key="1">
    <source>
        <dbReference type="ARBA" id="ARBA00000548"/>
    </source>
</evidence>
<evidence type="ECO:0000256" key="2">
    <source>
        <dbReference type="ARBA" id="ARBA00001913"/>
    </source>
</evidence>
<dbReference type="Pfam" id="PF00128">
    <property type="entry name" value="Alpha-amylase"/>
    <property type="match status" value="1"/>
</dbReference>
<evidence type="ECO:0000256" key="13">
    <source>
        <dbReference type="PIRSR" id="PIRSR001024-1"/>
    </source>
</evidence>
<evidence type="ECO:0000256" key="16">
    <source>
        <dbReference type="PIRSR" id="PIRSR001024-5"/>
    </source>
</evidence>
<organism evidence="19 20">
    <name type="scientific">Hericium alpestre</name>
    <dbReference type="NCBI Taxonomy" id="135208"/>
    <lineage>
        <taxon>Eukaryota</taxon>
        <taxon>Fungi</taxon>
        <taxon>Dikarya</taxon>
        <taxon>Basidiomycota</taxon>
        <taxon>Agaricomycotina</taxon>
        <taxon>Agaricomycetes</taxon>
        <taxon>Russulales</taxon>
        <taxon>Hericiaceae</taxon>
        <taxon>Hericium</taxon>
    </lineage>
</organism>
<evidence type="ECO:0000256" key="8">
    <source>
        <dbReference type="ARBA" id="ARBA00022837"/>
    </source>
</evidence>
<dbReference type="EMBL" id="SFCI01000226">
    <property type="protein sequence ID" value="TFY81305.1"/>
    <property type="molecule type" value="Genomic_DNA"/>
</dbReference>
<keyword evidence="6 17" id="KW-0732">Signal</keyword>
<feature type="disulfide bond" evidence="15">
    <location>
        <begin position="164"/>
        <end position="177"/>
    </location>
</feature>
<dbReference type="InterPro" id="IPR017853">
    <property type="entry name" value="GH"/>
</dbReference>
<dbReference type="PANTHER" id="PTHR10357">
    <property type="entry name" value="ALPHA-AMYLASE FAMILY MEMBER"/>
    <property type="match status" value="1"/>
</dbReference>
<comment type="cofactor">
    <cofactor evidence="2">
        <name>Ca(2+)</name>
        <dbReference type="ChEBI" id="CHEBI:29108"/>
    </cofactor>
</comment>
<feature type="site" description="Transition state stabilizer" evidence="14">
    <location>
        <position position="311"/>
    </location>
</feature>
<dbReference type="AlphaFoldDB" id="A0A4Z0A3K0"/>
<dbReference type="OrthoDB" id="204980at2759"/>
<dbReference type="PANTHER" id="PTHR10357:SF215">
    <property type="entry name" value="ALPHA-AMYLASE 1"/>
    <property type="match status" value="1"/>
</dbReference>
<evidence type="ECO:0000256" key="12">
    <source>
        <dbReference type="ARBA" id="ARBA00023295"/>
    </source>
</evidence>
<evidence type="ECO:0000256" key="6">
    <source>
        <dbReference type="ARBA" id="ARBA00022729"/>
    </source>
</evidence>
<evidence type="ECO:0000313" key="19">
    <source>
        <dbReference type="EMBL" id="TFY81305.1"/>
    </source>
</evidence>
<keyword evidence="8" id="KW-0106">Calcium</keyword>
<feature type="signal peptide" evidence="17">
    <location>
        <begin position="1"/>
        <end position="16"/>
    </location>
</feature>
<feature type="binding site" evidence="16">
    <location>
        <position position="358"/>
    </location>
    <ligand>
        <name>substrate</name>
    </ligand>
</feature>